<dbReference type="GO" id="GO:0016052">
    <property type="term" value="P:carbohydrate catabolic process"/>
    <property type="evidence" value="ECO:0007669"/>
    <property type="project" value="TreeGrafter"/>
</dbReference>
<evidence type="ECO:0000313" key="6">
    <source>
        <dbReference type="Proteomes" id="UP000541425"/>
    </source>
</evidence>
<dbReference type="PROSITE" id="PS51904">
    <property type="entry name" value="GLYCOSYL_HYDROL_F25_2"/>
    <property type="match status" value="1"/>
</dbReference>
<comment type="caution">
    <text evidence="5">The sequence shown here is derived from an EMBL/GenBank/DDBJ whole genome shotgun (WGS) entry which is preliminary data.</text>
</comment>
<dbReference type="InterPro" id="IPR002053">
    <property type="entry name" value="Glyco_hydro_25"/>
</dbReference>
<protein>
    <submittedName>
        <fullName evidence="5">Lysozyme</fullName>
    </submittedName>
</protein>
<dbReference type="SMART" id="SM00641">
    <property type="entry name" value="Glyco_25"/>
    <property type="match status" value="1"/>
</dbReference>
<dbReference type="Gene3D" id="3.20.20.80">
    <property type="entry name" value="Glycosidases"/>
    <property type="match status" value="1"/>
</dbReference>
<feature type="transmembrane region" description="Helical" evidence="4">
    <location>
        <begin position="30"/>
        <end position="48"/>
    </location>
</feature>
<comment type="similarity">
    <text evidence="1">Belongs to the glycosyl hydrolase 25 family.</text>
</comment>
<dbReference type="RefSeq" id="WP_183698153.1">
    <property type="nucleotide sequence ID" value="NZ_JACICA010000022.1"/>
</dbReference>
<dbReference type="AlphaFoldDB" id="A0A7W5YER9"/>
<organism evidence="5 6">
    <name type="scientific">Alloprevotella rava</name>
    <dbReference type="NCBI Taxonomy" id="671218"/>
    <lineage>
        <taxon>Bacteria</taxon>
        <taxon>Pseudomonadati</taxon>
        <taxon>Bacteroidota</taxon>
        <taxon>Bacteroidia</taxon>
        <taxon>Bacteroidales</taxon>
        <taxon>Prevotellaceae</taxon>
        <taxon>Alloprevotella</taxon>
    </lineage>
</organism>
<evidence type="ECO:0000256" key="1">
    <source>
        <dbReference type="ARBA" id="ARBA00010646"/>
    </source>
</evidence>
<keyword evidence="3" id="KW-0326">Glycosidase</keyword>
<dbReference type="SUPFAM" id="SSF51445">
    <property type="entry name" value="(Trans)glycosidases"/>
    <property type="match status" value="1"/>
</dbReference>
<gene>
    <name evidence="5" type="ORF">FHS60_002186</name>
</gene>
<reference evidence="5 6" key="1">
    <citation type="submission" date="2020-08" db="EMBL/GenBank/DDBJ databases">
        <title>Genomic Encyclopedia of Type Strains, Phase IV (KMG-IV): sequencing the most valuable type-strain genomes for metagenomic binning, comparative biology and taxonomic classification.</title>
        <authorList>
            <person name="Goeker M."/>
        </authorList>
    </citation>
    <scope>NUCLEOTIDE SEQUENCE [LARGE SCALE GENOMIC DNA]</scope>
    <source>
        <strain evidence="5 6">DSM 22548</strain>
    </source>
</reference>
<dbReference type="InterPro" id="IPR017853">
    <property type="entry name" value="GH"/>
</dbReference>
<dbReference type="CDD" id="cd06524">
    <property type="entry name" value="GH25_YegX-like"/>
    <property type="match status" value="1"/>
</dbReference>
<evidence type="ECO:0000256" key="2">
    <source>
        <dbReference type="ARBA" id="ARBA00022801"/>
    </source>
</evidence>
<sequence>MPKKAKNKRGRRTKKKSWWAKLQISKKGKIFLSIGCLGILLIYGYFFYNFAVSPFTLKWKALYGNINGPEGYSIRGIDISHHQGKIDWEKLSKATINEETVDFVFIKATEGTSLLDENFNDNFYQAREYGFLRGAYHFFSPGISAKQQAEYFLKQVHLEEGDLPPVLDIETLGNLSTEEIRKAAKTWLEIVEKKYKTKPIIYTYYKFKEQHLNTPEFNKYPYWIAHYYVEKLTYKGEWKFWQYTDVGRLDGIREKVDFNIYNGSMYELKQFTIQGDKTIEE</sequence>
<dbReference type="GO" id="GO:0016998">
    <property type="term" value="P:cell wall macromolecule catabolic process"/>
    <property type="evidence" value="ECO:0007669"/>
    <property type="project" value="InterPro"/>
</dbReference>
<dbReference type="Proteomes" id="UP000541425">
    <property type="component" value="Unassembled WGS sequence"/>
</dbReference>
<dbReference type="PANTHER" id="PTHR34135:SF2">
    <property type="entry name" value="LYSOZYME"/>
    <property type="match status" value="1"/>
</dbReference>
<dbReference type="Pfam" id="PF01183">
    <property type="entry name" value="Glyco_hydro_25"/>
    <property type="match status" value="1"/>
</dbReference>
<name>A0A7W5YER9_9BACT</name>
<dbReference type="InterPro" id="IPR018077">
    <property type="entry name" value="Glyco_hydro_fam25_subgr"/>
</dbReference>
<evidence type="ECO:0000256" key="3">
    <source>
        <dbReference type="ARBA" id="ARBA00023295"/>
    </source>
</evidence>
<keyword evidence="4" id="KW-0472">Membrane</keyword>
<dbReference type="GO" id="GO:0009253">
    <property type="term" value="P:peptidoglycan catabolic process"/>
    <property type="evidence" value="ECO:0007669"/>
    <property type="project" value="InterPro"/>
</dbReference>
<evidence type="ECO:0000313" key="5">
    <source>
        <dbReference type="EMBL" id="MBB3703689.1"/>
    </source>
</evidence>
<keyword evidence="4" id="KW-0812">Transmembrane</keyword>
<dbReference type="PANTHER" id="PTHR34135">
    <property type="entry name" value="LYSOZYME"/>
    <property type="match status" value="1"/>
</dbReference>
<proteinExistence type="inferred from homology"/>
<dbReference type="EMBL" id="JACICA010000022">
    <property type="protein sequence ID" value="MBB3703689.1"/>
    <property type="molecule type" value="Genomic_DNA"/>
</dbReference>
<accession>A0A7W5YER9</accession>
<keyword evidence="4" id="KW-1133">Transmembrane helix</keyword>
<dbReference type="GO" id="GO:0003796">
    <property type="term" value="F:lysozyme activity"/>
    <property type="evidence" value="ECO:0007669"/>
    <property type="project" value="InterPro"/>
</dbReference>
<evidence type="ECO:0000256" key="4">
    <source>
        <dbReference type="SAM" id="Phobius"/>
    </source>
</evidence>
<keyword evidence="2" id="KW-0378">Hydrolase</keyword>